<evidence type="ECO:0000313" key="2">
    <source>
        <dbReference type="EMBL" id="MCX3267470.1"/>
    </source>
</evidence>
<feature type="chain" id="PRO_5040883721" evidence="1">
    <location>
        <begin position="20"/>
        <end position="243"/>
    </location>
</feature>
<dbReference type="EMBL" id="JAPJUH010000008">
    <property type="protein sequence ID" value="MCX3267470.1"/>
    <property type="molecule type" value="Genomic_DNA"/>
</dbReference>
<evidence type="ECO:0000313" key="3">
    <source>
        <dbReference type="Proteomes" id="UP001142592"/>
    </source>
</evidence>
<name>A0A9X3DHS4_9SPHI</name>
<dbReference type="Proteomes" id="UP001142592">
    <property type="component" value="Unassembled WGS sequence"/>
</dbReference>
<sequence length="243" mass="29030">MKHFILIIALHLITSNILAQETSGQMEIDLKDLLKKKIDYEKFKGNILLRDSVLTTYRDKIDQIKNNKKTFSRYINAELKQKSRDEKQNMIEYRHLSITESNSNLRQSLINRKDFYKIVKYYLFCNNDTILPKDFRGLSIIDEKDYNGYNIKNRPLWALAVKYLSTHLTLTVNQKKFIKDEINQQHVLEMKAYIDENGNKTDTIEFIMWALEYWATQPRPSLYHLDNVYDAVRFQQYSPKEKN</sequence>
<proteinExistence type="predicted"/>
<accession>A0A9X3DHS4</accession>
<keyword evidence="3" id="KW-1185">Reference proteome</keyword>
<keyword evidence="1" id="KW-0732">Signal</keyword>
<reference evidence="2" key="1">
    <citation type="submission" date="2022-11" db="EMBL/GenBank/DDBJ databases">
        <authorList>
            <person name="Graham C."/>
            <person name="Newman J.D."/>
        </authorList>
    </citation>
    <scope>NUCLEOTIDE SEQUENCE</scope>
    <source>
        <strain evidence="2">DSM 19486</strain>
    </source>
</reference>
<comment type="caution">
    <text evidence="2">The sequence shown here is derived from an EMBL/GenBank/DDBJ whole genome shotgun (WGS) entry which is preliminary data.</text>
</comment>
<organism evidence="2 3">
    <name type="scientific">Pedobacter agri</name>
    <dbReference type="NCBI Taxonomy" id="454586"/>
    <lineage>
        <taxon>Bacteria</taxon>
        <taxon>Pseudomonadati</taxon>
        <taxon>Bacteroidota</taxon>
        <taxon>Sphingobacteriia</taxon>
        <taxon>Sphingobacteriales</taxon>
        <taxon>Sphingobacteriaceae</taxon>
        <taxon>Pedobacter</taxon>
    </lineage>
</organism>
<feature type="signal peptide" evidence="1">
    <location>
        <begin position="1"/>
        <end position="19"/>
    </location>
</feature>
<evidence type="ECO:0000256" key="1">
    <source>
        <dbReference type="SAM" id="SignalP"/>
    </source>
</evidence>
<gene>
    <name evidence="2" type="ORF">OQZ29_22105</name>
</gene>
<protein>
    <submittedName>
        <fullName evidence="2">Uncharacterized protein</fullName>
    </submittedName>
</protein>
<dbReference type="AlphaFoldDB" id="A0A9X3DHS4"/>